<reference evidence="7" key="2">
    <citation type="submission" date="2021-04" db="EMBL/GenBank/DDBJ databases">
        <authorList>
            <person name="Podell S."/>
        </authorList>
    </citation>
    <scope>NUCLEOTIDE SEQUENCE</scope>
    <source>
        <strain evidence="7">Hildebrandi</strain>
    </source>
</reference>
<gene>
    <name evidence="7" type="ORF">IV203_030184</name>
</gene>
<dbReference type="OrthoDB" id="415590at2759"/>
<evidence type="ECO:0000259" key="5">
    <source>
        <dbReference type="Pfam" id="PF00294"/>
    </source>
</evidence>
<dbReference type="PANTHER" id="PTHR10584:SF166">
    <property type="entry name" value="RIBOKINASE"/>
    <property type="match status" value="1"/>
</dbReference>
<dbReference type="GO" id="GO:0016853">
    <property type="term" value="F:isomerase activity"/>
    <property type="evidence" value="ECO:0007669"/>
    <property type="project" value="UniProtKB-KW"/>
</dbReference>
<keyword evidence="8" id="KW-1185">Reference proteome</keyword>
<feature type="chain" id="PRO_5039915289" evidence="4">
    <location>
        <begin position="23"/>
        <end position="780"/>
    </location>
</feature>
<dbReference type="AlphaFoldDB" id="A0A9K3Q1G2"/>
<keyword evidence="7" id="KW-0413">Isomerase</keyword>
<evidence type="ECO:0000256" key="4">
    <source>
        <dbReference type="SAM" id="SignalP"/>
    </source>
</evidence>
<organism evidence="7 8">
    <name type="scientific">Nitzschia inconspicua</name>
    <dbReference type="NCBI Taxonomy" id="303405"/>
    <lineage>
        <taxon>Eukaryota</taxon>
        <taxon>Sar</taxon>
        <taxon>Stramenopiles</taxon>
        <taxon>Ochrophyta</taxon>
        <taxon>Bacillariophyta</taxon>
        <taxon>Bacillariophyceae</taxon>
        <taxon>Bacillariophycidae</taxon>
        <taxon>Bacillariales</taxon>
        <taxon>Bacillariaceae</taxon>
        <taxon>Nitzschia</taxon>
    </lineage>
</organism>
<keyword evidence="2" id="KW-0418">Kinase</keyword>
<feature type="domain" description="Xylose isomerase-like TIM barrel" evidence="6">
    <location>
        <begin position="494"/>
        <end position="734"/>
    </location>
</feature>
<proteinExistence type="predicted"/>
<dbReference type="Proteomes" id="UP000693970">
    <property type="component" value="Unassembled WGS sequence"/>
</dbReference>
<dbReference type="PANTHER" id="PTHR10584">
    <property type="entry name" value="SUGAR KINASE"/>
    <property type="match status" value="1"/>
</dbReference>
<comment type="caution">
    <text evidence="7">The sequence shown here is derived from an EMBL/GenBank/DDBJ whole genome shotgun (WGS) entry which is preliminary data.</text>
</comment>
<accession>A0A9K3Q1G2</accession>
<evidence type="ECO:0000259" key="6">
    <source>
        <dbReference type="Pfam" id="PF01261"/>
    </source>
</evidence>
<evidence type="ECO:0000256" key="1">
    <source>
        <dbReference type="ARBA" id="ARBA00022679"/>
    </source>
</evidence>
<keyword evidence="1" id="KW-0808">Transferase</keyword>
<feature type="compositionally biased region" description="Basic and acidic residues" evidence="3">
    <location>
        <begin position="442"/>
        <end position="455"/>
    </location>
</feature>
<dbReference type="Pfam" id="PF00294">
    <property type="entry name" value="PfkB"/>
    <property type="match status" value="1"/>
</dbReference>
<dbReference type="InterPro" id="IPR011611">
    <property type="entry name" value="PfkB_dom"/>
</dbReference>
<keyword evidence="4" id="KW-0732">Signal</keyword>
<dbReference type="EMBL" id="JAGRRH010000007">
    <property type="protein sequence ID" value="KAG7367513.1"/>
    <property type="molecule type" value="Genomic_DNA"/>
</dbReference>
<evidence type="ECO:0000256" key="3">
    <source>
        <dbReference type="SAM" id="MobiDB-lite"/>
    </source>
</evidence>
<dbReference type="GO" id="GO:0016301">
    <property type="term" value="F:kinase activity"/>
    <property type="evidence" value="ECO:0007669"/>
    <property type="project" value="UniProtKB-KW"/>
</dbReference>
<evidence type="ECO:0000256" key="2">
    <source>
        <dbReference type="ARBA" id="ARBA00022777"/>
    </source>
</evidence>
<reference evidence="7" key="1">
    <citation type="journal article" date="2021" name="Sci. Rep.">
        <title>Diploid genomic architecture of Nitzschia inconspicua, an elite biomass production diatom.</title>
        <authorList>
            <person name="Oliver A."/>
            <person name="Podell S."/>
            <person name="Pinowska A."/>
            <person name="Traller J.C."/>
            <person name="Smith S.R."/>
            <person name="McClure R."/>
            <person name="Beliaev A."/>
            <person name="Bohutskyi P."/>
            <person name="Hill E.A."/>
            <person name="Rabines A."/>
            <person name="Zheng H."/>
            <person name="Allen L.Z."/>
            <person name="Kuo A."/>
            <person name="Grigoriev I.V."/>
            <person name="Allen A.E."/>
            <person name="Hazlebeck D."/>
            <person name="Allen E.E."/>
        </authorList>
    </citation>
    <scope>NUCLEOTIDE SEQUENCE</scope>
    <source>
        <strain evidence="7">Hildebrandi</strain>
    </source>
</reference>
<protein>
    <submittedName>
        <fullName evidence="7">Xylose isomerase domain containing protein</fullName>
    </submittedName>
</protein>
<sequence length="780" mass="85862">MTKKTKPAVSVLLSLLLLFCAAFRLGCLPAGSLVAASSLSSLQPPLTVKSHLIENENVCTKSKVILVVGSANVDTFLPVSRLPSEGENLTTQRPPIVDVPGGKGCTQAVAASKLVVESSCSDEWVVRFVGQLGMEDEKAAQVLSDTLDQHHIDYSHCGFHKDLPSGRGYVFWTQSGSVSAVVSGGSNQYGWSRWKDAWENPDTDIEQELDQILSGVKCIMLQREVPEYVNLLIASRAKQIDPTIVVIQDIGGEDRPISKQMLDLCDYVVPNESELIRLVLSSSDMHHLDESHRRQSSGRDILEYAQALQRIGASNVLVTQGSRGSFLVDKDGQIHNQKAIPVPSSATVIDETGAGDCFRAAFCVALMEGHDPSQCMLFASSAGSCSVEVNGAVPSTPSRSRVLDRMADGVMLDIPRGDGQQQSSEANGGTKHSDNVEVGETENLKDNHPDKKENRFPFLFGSRLNSMKDRPDLWEGKPLENPKDYVERQASVEGLTCVDFNYPQHFAATHWTSAEAKATLQKAGLVAGAVCLRYPSSFARGAMNHPSLSMRQKAIKLTKEAAEVAMELGTNEVVIWSAFDGYDYPFQVEYGEKWDQLVSTFQELCDEYPSIKFSLEFKPTDENTRFFTVPTTGAALLFVEEVNRPNMGLTLDVGHMLMAGENPGQSIAMVGRRKKLFGIQLNDGFTRLAAEDGLMFGSVHPSMALEIMYQLRMTNFCGHIYFDTFPQRSDPVTEAEYNILQAKRFWNAACSIDPSELKRITDEHDAIGALNMINRLLWAR</sequence>
<name>A0A9K3Q1G2_9STRA</name>
<feature type="region of interest" description="Disordered" evidence="3">
    <location>
        <begin position="412"/>
        <end position="455"/>
    </location>
</feature>
<evidence type="ECO:0000313" key="7">
    <source>
        <dbReference type="EMBL" id="KAG7367513.1"/>
    </source>
</evidence>
<evidence type="ECO:0000313" key="8">
    <source>
        <dbReference type="Proteomes" id="UP000693970"/>
    </source>
</evidence>
<dbReference type="InterPro" id="IPR013022">
    <property type="entry name" value="Xyl_isomerase-like_TIM-brl"/>
</dbReference>
<feature type="signal peptide" evidence="4">
    <location>
        <begin position="1"/>
        <end position="22"/>
    </location>
</feature>
<dbReference type="Pfam" id="PF01261">
    <property type="entry name" value="AP_endonuc_2"/>
    <property type="match status" value="1"/>
</dbReference>
<feature type="domain" description="Carbohydrate kinase PfkB" evidence="5">
    <location>
        <begin position="65"/>
        <end position="398"/>
    </location>
</feature>